<dbReference type="InterPro" id="IPR045263">
    <property type="entry name" value="GLUT"/>
</dbReference>
<evidence type="ECO:0000256" key="4">
    <source>
        <dbReference type="ARBA" id="ARBA00022692"/>
    </source>
</evidence>
<dbReference type="InterPro" id="IPR003663">
    <property type="entry name" value="Sugar/inositol_transpt"/>
</dbReference>
<dbReference type="InterPro" id="IPR005829">
    <property type="entry name" value="Sugar_transporter_CS"/>
</dbReference>
<dbReference type="EMBL" id="CAXAMM010043439">
    <property type="protein sequence ID" value="CAK9110009.1"/>
    <property type="molecule type" value="Genomic_DNA"/>
</dbReference>
<comment type="catalytic activity">
    <reaction evidence="12">
        <text>D-fructose(out) = D-fructose(in)</text>
        <dbReference type="Rhea" id="RHEA:60372"/>
        <dbReference type="ChEBI" id="CHEBI:37721"/>
    </reaction>
    <physiologicalReaction direction="left-to-right" evidence="12">
        <dbReference type="Rhea" id="RHEA:60373"/>
    </physiologicalReaction>
</comment>
<dbReference type="Proteomes" id="UP001642464">
    <property type="component" value="Unassembled WGS sequence"/>
</dbReference>
<dbReference type="Pfam" id="PF00083">
    <property type="entry name" value="Sugar_tr"/>
    <property type="match status" value="2"/>
</dbReference>
<dbReference type="PRINTS" id="PR00171">
    <property type="entry name" value="SUGRTRNSPORT"/>
</dbReference>
<evidence type="ECO:0000256" key="6">
    <source>
        <dbReference type="ARBA" id="ARBA00023136"/>
    </source>
</evidence>
<sequence length="469" mass="50718">MSALPVPCQWSHCRLPIPLASSRNRSRPLSHVKRIAHIARSSTDRQWRLWMACAAAVPGSFQYGFGLSSINVPQAGICRSLHLAPTSFTWSALVAILSPSGLLGAWLAPVAVSRLGLLRCLRSTSFFFIISGLIFPLAHHVSVSASTATVPLWLFALGRVVGGFGAGAATVFVPLYLGQLAPLHLRGAIGNLHQVAIVLGLLVAQLAGAFLPWPQALQMAAVFGMMQLCLIPFLRPVPDAVKKQDFQETEQKGFGALIRDPQVRRPLCMAVSLMALQQYCGINGVWYYSTEFFTEVGLPHPLAGTLISAVIFMVATLAAVPLIEKAGRRSLLLRGQLGAAFSLMFLTSSLIAKSVGLGTMWTTQLALAAVISFVVSFAISLGPIPWQIANEIFPLRCRAEAQCLIASLCEIFSASVAFGFPILEKTLGAKLAFTPSILVLVLGYAYVRRALPETKNRKVEDILEDFNRR</sequence>
<keyword evidence="6 14" id="KW-0472">Membrane</keyword>
<dbReference type="InterPro" id="IPR036259">
    <property type="entry name" value="MFS_trans_sf"/>
</dbReference>
<feature type="domain" description="Major facilitator superfamily (MFS) profile" evidence="15">
    <location>
        <begin position="52"/>
        <end position="455"/>
    </location>
</feature>
<evidence type="ECO:0000256" key="14">
    <source>
        <dbReference type="SAM" id="Phobius"/>
    </source>
</evidence>
<evidence type="ECO:0000256" key="2">
    <source>
        <dbReference type="ARBA" id="ARBA00011738"/>
    </source>
</evidence>
<feature type="transmembrane region" description="Helical" evidence="14">
    <location>
        <begin position="301"/>
        <end position="323"/>
    </location>
</feature>
<comment type="catalytic activity">
    <reaction evidence="7">
        <text>D-galactose(in) = D-galactose(out)</text>
        <dbReference type="Rhea" id="RHEA:34915"/>
        <dbReference type="ChEBI" id="CHEBI:4139"/>
    </reaction>
    <physiologicalReaction direction="right-to-left" evidence="7">
        <dbReference type="Rhea" id="RHEA:34917"/>
    </physiologicalReaction>
</comment>
<dbReference type="Gene3D" id="1.20.1250.20">
    <property type="entry name" value="MFS general substrate transporter like domains"/>
    <property type="match status" value="2"/>
</dbReference>
<comment type="subunit">
    <text evidence="2">Homodimer.</text>
</comment>
<dbReference type="PROSITE" id="PS00217">
    <property type="entry name" value="SUGAR_TRANSPORT_2"/>
    <property type="match status" value="1"/>
</dbReference>
<proteinExistence type="predicted"/>
<comment type="catalytic activity">
    <reaction evidence="11">
        <text>D-glucosamine(out) = D-glucosamine(in)</text>
        <dbReference type="Rhea" id="RHEA:78423"/>
        <dbReference type="ChEBI" id="CHEBI:58723"/>
    </reaction>
    <physiologicalReaction direction="left-to-right" evidence="11">
        <dbReference type="Rhea" id="RHEA:78424"/>
    </physiologicalReaction>
</comment>
<dbReference type="InterPro" id="IPR020846">
    <property type="entry name" value="MFS_dom"/>
</dbReference>
<accession>A0ABP0SCC3</accession>
<dbReference type="PANTHER" id="PTHR23503">
    <property type="entry name" value="SOLUTE CARRIER FAMILY 2"/>
    <property type="match status" value="1"/>
</dbReference>
<evidence type="ECO:0000256" key="7">
    <source>
        <dbReference type="ARBA" id="ARBA00044637"/>
    </source>
</evidence>
<comment type="catalytic activity">
    <reaction evidence="8">
        <text>D-glucose(out) = D-glucose(in)</text>
        <dbReference type="Rhea" id="RHEA:60376"/>
        <dbReference type="ChEBI" id="CHEBI:4167"/>
    </reaction>
    <physiologicalReaction direction="left-to-right" evidence="8">
        <dbReference type="Rhea" id="RHEA:60377"/>
    </physiologicalReaction>
</comment>
<feature type="transmembrane region" description="Helical" evidence="14">
    <location>
        <begin position="335"/>
        <end position="355"/>
    </location>
</feature>
<feature type="transmembrane region" description="Helical" evidence="14">
    <location>
        <begin position="216"/>
        <end position="234"/>
    </location>
</feature>
<evidence type="ECO:0000256" key="5">
    <source>
        <dbReference type="ARBA" id="ARBA00022989"/>
    </source>
</evidence>
<keyword evidence="4 14" id="KW-0812">Transmembrane</keyword>
<reference evidence="16 17" key="1">
    <citation type="submission" date="2024-02" db="EMBL/GenBank/DDBJ databases">
        <authorList>
            <person name="Chen Y."/>
            <person name="Shah S."/>
            <person name="Dougan E. K."/>
            <person name="Thang M."/>
            <person name="Chan C."/>
        </authorList>
    </citation>
    <scope>NUCLEOTIDE SEQUENCE [LARGE SCALE GENOMIC DNA]</scope>
</reference>
<dbReference type="PROSITE" id="PS50850">
    <property type="entry name" value="MFS"/>
    <property type="match status" value="1"/>
</dbReference>
<evidence type="ECO:0000256" key="11">
    <source>
        <dbReference type="ARBA" id="ARBA00044668"/>
    </source>
</evidence>
<evidence type="ECO:0000256" key="13">
    <source>
        <dbReference type="ARBA" id="ARBA00044780"/>
    </source>
</evidence>
<comment type="caution">
    <text evidence="16">The sequence shown here is derived from an EMBL/GenBank/DDBJ whole genome shotgun (WGS) entry which is preliminary data.</text>
</comment>
<name>A0ABP0SCC3_9DINO</name>
<dbReference type="PROSITE" id="PS00216">
    <property type="entry name" value="SUGAR_TRANSPORT_1"/>
    <property type="match status" value="1"/>
</dbReference>
<feature type="transmembrane region" description="Helical" evidence="14">
    <location>
        <begin position="429"/>
        <end position="447"/>
    </location>
</feature>
<keyword evidence="5 14" id="KW-1133">Transmembrane helix</keyword>
<feature type="transmembrane region" description="Helical" evidence="14">
    <location>
        <begin position="361"/>
        <end position="382"/>
    </location>
</feature>
<keyword evidence="16" id="KW-0762">Sugar transport</keyword>
<protein>
    <recommendedName>
        <fullName evidence="13">Hexose transporter 1</fullName>
    </recommendedName>
</protein>
<evidence type="ECO:0000256" key="3">
    <source>
        <dbReference type="ARBA" id="ARBA00022448"/>
    </source>
</evidence>
<dbReference type="InterPro" id="IPR005828">
    <property type="entry name" value="MFS_sugar_transport-like"/>
</dbReference>
<comment type="catalytic activity">
    <reaction evidence="9">
        <text>D-xylose(out) = D-xylose(in)</text>
        <dbReference type="Rhea" id="RHEA:78427"/>
        <dbReference type="ChEBI" id="CHEBI:53455"/>
    </reaction>
    <physiologicalReaction direction="left-to-right" evidence="9">
        <dbReference type="Rhea" id="RHEA:78428"/>
    </physiologicalReaction>
</comment>
<feature type="transmembrane region" description="Helical" evidence="14">
    <location>
        <begin position="267"/>
        <end position="289"/>
    </location>
</feature>
<feature type="transmembrane region" description="Helical" evidence="14">
    <location>
        <begin position="153"/>
        <end position="177"/>
    </location>
</feature>
<evidence type="ECO:0000259" key="15">
    <source>
        <dbReference type="PROSITE" id="PS50850"/>
    </source>
</evidence>
<evidence type="ECO:0000313" key="17">
    <source>
        <dbReference type="Proteomes" id="UP001642464"/>
    </source>
</evidence>
<evidence type="ECO:0000256" key="9">
    <source>
        <dbReference type="ARBA" id="ARBA00044656"/>
    </source>
</evidence>
<keyword evidence="3" id="KW-0813">Transport</keyword>
<feature type="transmembrane region" description="Helical" evidence="14">
    <location>
        <begin position="189"/>
        <end position="210"/>
    </location>
</feature>
<organism evidence="16 17">
    <name type="scientific">Durusdinium trenchii</name>
    <dbReference type="NCBI Taxonomy" id="1381693"/>
    <lineage>
        <taxon>Eukaryota</taxon>
        <taxon>Sar</taxon>
        <taxon>Alveolata</taxon>
        <taxon>Dinophyceae</taxon>
        <taxon>Suessiales</taxon>
        <taxon>Symbiodiniaceae</taxon>
        <taxon>Durusdinium</taxon>
    </lineage>
</organism>
<comment type="catalytic activity">
    <reaction evidence="10">
        <text>D-mannose(out) = D-mannose(in)</text>
        <dbReference type="Rhea" id="RHEA:78391"/>
        <dbReference type="ChEBI" id="CHEBI:4208"/>
    </reaction>
    <physiologicalReaction direction="left-to-right" evidence="10">
        <dbReference type="Rhea" id="RHEA:78392"/>
    </physiologicalReaction>
</comment>
<dbReference type="SUPFAM" id="SSF103473">
    <property type="entry name" value="MFS general substrate transporter"/>
    <property type="match status" value="1"/>
</dbReference>
<evidence type="ECO:0000313" key="16">
    <source>
        <dbReference type="EMBL" id="CAK9110009.1"/>
    </source>
</evidence>
<dbReference type="PANTHER" id="PTHR23503:SF8">
    <property type="entry name" value="FACILITATED GLUCOSE TRANSPORTER PROTEIN 1"/>
    <property type="match status" value="1"/>
</dbReference>
<feature type="transmembrane region" description="Helical" evidence="14">
    <location>
        <begin position="403"/>
        <end position="423"/>
    </location>
</feature>
<comment type="subcellular location">
    <subcellularLocation>
        <location evidence="1">Membrane</location>
        <topology evidence="1">Multi-pass membrane protein</topology>
    </subcellularLocation>
</comment>
<feature type="transmembrane region" description="Helical" evidence="14">
    <location>
        <begin position="124"/>
        <end position="141"/>
    </location>
</feature>
<gene>
    <name evidence="16" type="ORF">SCF082_LOCUS51102</name>
</gene>
<evidence type="ECO:0000256" key="8">
    <source>
        <dbReference type="ARBA" id="ARBA00044648"/>
    </source>
</evidence>
<keyword evidence="17" id="KW-1185">Reference proteome</keyword>
<evidence type="ECO:0000256" key="1">
    <source>
        <dbReference type="ARBA" id="ARBA00004141"/>
    </source>
</evidence>
<evidence type="ECO:0000256" key="12">
    <source>
        <dbReference type="ARBA" id="ARBA00044710"/>
    </source>
</evidence>
<feature type="transmembrane region" description="Helical" evidence="14">
    <location>
        <begin position="90"/>
        <end position="112"/>
    </location>
</feature>
<evidence type="ECO:0000256" key="10">
    <source>
        <dbReference type="ARBA" id="ARBA00044662"/>
    </source>
</evidence>